<proteinExistence type="predicted"/>
<gene>
    <name evidence="1" type="primary">SRR5208570_4_1</name>
</gene>
<evidence type="ECO:0000313" key="1">
    <source>
        <dbReference type="EMBL" id="DAD52344.1"/>
    </source>
</evidence>
<dbReference type="GeneID" id="80398805"/>
<dbReference type="RefSeq" id="YP_010769707.1">
    <property type="nucleotide sequence ID" value="NC_074053.1"/>
</dbReference>
<sequence>MVNPAFKMYDSTSTPSFLSLKNGYVEVKPYVGNNFYTKREGRSLARYDHGGVIMPVNDSAAWTWCQKGPIAKAIEFAVGDFRSEMFNNGSASIGIGIAQWDQTLGMASKRFGTLVNFAKRLPGASLLLVTGDYLRRKRALKALARSLNHPSNSSDMRRLYKRSVYDWRNRIKTPGDLWLEFWFGWSATVADLSAVSKVLSDPEPQAVKLRGRSKVYDRKVFRTNGADGTWNQTTYEARVRGGASGTMTVLNPNAYLANRLGLVNLAEVAWDAIPFSWVLGWFGNFQTFLKSLTWETGVTVPMNTRLAGTYTILNLLRVGEYRNTLGVLTRFKGDCQITDSSRSKGWSGNPRLRLTPPTGNLTRVLSLSSVLLQQLSNFSIPVQFRK</sequence>
<organism evidence="1 2">
    <name type="scientific">ssRNA phage SRR5208570_4</name>
    <dbReference type="NCBI Taxonomy" id="2786381"/>
    <lineage>
        <taxon>Viruses</taxon>
        <taxon>Riboviria</taxon>
        <taxon>Orthornavirae</taxon>
        <taxon>Lenarviricota</taxon>
        <taxon>Leviviricetes</taxon>
        <taxon>Norzivirales</taxon>
        <taxon>Fiersviridae</taxon>
        <taxon>Philtcovirus</taxon>
        <taxon>Philtcovirus borboradaptatum</taxon>
    </lineage>
</organism>
<evidence type="ECO:0000313" key="2">
    <source>
        <dbReference type="Proteomes" id="UP000681494"/>
    </source>
</evidence>
<reference evidence="1" key="1">
    <citation type="submission" date="2020-09" db="EMBL/GenBank/DDBJ databases">
        <title>Leviviricetes taxonomy.</title>
        <authorList>
            <person name="Stockdale S.R."/>
            <person name="Callanan J."/>
            <person name="Adriaenssens E.M."/>
            <person name="Kuhn J.H."/>
            <person name="Rumnieks J."/>
            <person name="Shkoporov A."/>
            <person name="Draper L.A."/>
            <person name="Ross P."/>
            <person name="Hill C."/>
        </authorList>
    </citation>
    <scope>NUCLEOTIDE SEQUENCE</scope>
</reference>
<dbReference type="KEGG" id="vg:80398805"/>
<accession>A0A8S5L3S8</accession>
<dbReference type="EMBL" id="BK014077">
    <property type="protein sequence ID" value="DAD52344.1"/>
    <property type="molecule type" value="Genomic_RNA"/>
</dbReference>
<keyword evidence="2" id="KW-1185">Reference proteome</keyword>
<dbReference type="Proteomes" id="UP000681494">
    <property type="component" value="Segment"/>
</dbReference>
<protein>
    <submittedName>
        <fullName evidence="1">Maturation protein</fullName>
    </submittedName>
</protein>
<name>A0A8S5L3S8_9VIRU</name>